<reference evidence="2" key="1">
    <citation type="submission" date="2016-11" db="UniProtKB">
        <authorList>
            <consortium name="WormBaseParasite"/>
        </authorList>
    </citation>
    <scope>IDENTIFICATION</scope>
    <source>
        <strain evidence="2">KR3021</strain>
    </source>
</reference>
<proteinExistence type="predicted"/>
<dbReference type="WBParaSite" id="RSKR_0001017200.1">
    <property type="protein sequence ID" value="RSKR_0001017200.1"/>
    <property type="gene ID" value="RSKR_0001017200"/>
</dbReference>
<sequence length="374" mass="43047">MPTNSAHEFATNLHEPKLKILDELLKEADVRRGERHKEMLETIVPIVKKIEKCICTEESRLVTIGSLATGLTLRGSSDVDLCFVTTSKHSNQFMADLTANYDFRRTFMSTIVGLIKKDQSIWDYRNNHALYLPGIKVPLLTLNFGKKIKFDMQFSHYHSLRNTDLLRHFAGLDSRFRMLYIWVKELAIQMRIKDGAFGLLSSYHISLLVAHFLQTKRSNDSSVLPLVTKVFEDRISGKVLIEKVIESLDTPVNIKKIITSKNTDSISDLVVQFVDYFAGFDYYNNAIYIDKAHPVPKKQPLINAKLQIFDPYSDESISNGIHTVEAFSLAMKFVQDRMKKGFFLNTFPQFPEAQIFLHQNQDKVWISNRKFDLA</sequence>
<organism evidence="1 2">
    <name type="scientific">Rhabditophanes sp. KR3021</name>
    <dbReference type="NCBI Taxonomy" id="114890"/>
    <lineage>
        <taxon>Eukaryota</taxon>
        <taxon>Metazoa</taxon>
        <taxon>Ecdysozoa</taxon>
        <taxon>Nematoda</taxon>
        <taxon>Chromadorea</taxon>
        <taxon>Rhabditida</taxon>
        <taxon>Tylenchina</taxon>
        <taxon>Panagrolaimomorpha</taxon>
        <taxon>Strongyloidoidea</taxon>
        <taxon>Alloionematidae</taxon>
        <taxon>Rhabditophanes</taxon>
    </lineage>
</organism>
<accession>A0AC35UCU1</accession>
<evidence type="ECO:0000313" key="2">
    <source>
        <dbReference type="WBParaSite" id="RSKR_0001017200.1"/>
    </source>
</evidence>
<name>A0AC35UCU1_9BILA</name>
<evidence type="ECO:0000313" key="1">
    <source>
        <dbReference type="Proteomes" id="UP000095286"/>
    </source>
</evidence>
<dbReference type="Proteomes" id="UP000095286">
    <property type="component" value="Unplaced"/>
</dbReference>
<protein>
    <submittedName>
        <fullName evidence="2">NTP_transf_2 domain-containing protein</fullName>
    </submittedName>
</protein>